<reference evidence="3" key="1">
    <citation type="journal article" date="2005" name="Nature">
        <title>The map-based sequence of the rice genome.</title>
        <authorList>
            <consortium name="International rice genome sequencing project (IRGSP)"/>
            <person name="Matsumoto T."/>
            <person name="Wu J."/>
            <person name="Kanamori H."/>
            <person name="Katayose Y."/>
            <person name="Fujisawa M."/>
            <person name="Namiki N."/>
            <person name="Mizuno H."/>
            <person name="Yamamoto K."/>
            <person name="Antonio B.A."/>
            <person name="Baba T."/>
            <person name="Sakata K."/>
            <person name="Nagamura Y."/>
            <person name="Aoki H."/>
            <person name="Arikawa K."/>
            <person name="Arita K."/>
            <person name="Bito T."/>
            <person name="Chiden Y."/>
            <person name="Fujitsuka N."/>
            <person name="Fukunaka R."/>
            <person name="Hamada M."/>
            <person name="Harada C."/>
            <person name="Hayashi A."/>
            <person name="Hijishita S."/>
            <person name="Honda M."/>
            <person name="Hosokawa S."/>
            <person name="Ichikawa Y."/>
            <person name="Idonuma A."/>
            <person name="Iijima M."/>
            <person name="Ikeda M."/>
            <person name="Ikeno M."/>
            <person name="Ito K."/>
            <person name="Ito S."/>
            <person name="Ito T."/>
            <person name="Ito Y."/>
            <person name="Ito Y."/>
            <person name="Iwabuchi A."/>
            <person name="Kamiya K."/>
            <person name="Karasawa W."/>
            <person name="Kurita K."/>
            <person name="Katagiri S."/>
            <person name="Kikuta A."/>
            <person name="Kobayashi H."/>
            <person name="Kobayashi N."/>
            <person name="Machita K."/>
            <person name="Maehara T."/>
            <person name="Masukawa M."/>
            <person name="Mizubayashi T."/>
            <person name="Mukai Y."/>
            <person name="Nagasaki H."/>
            <person name="Nagata Y."/>
            <person name="Naito S."/>
            <person name="Nakashima M."/>
            <person name="Nakama Y."/>
            <person name="Nakamichi Y."/>
            <person name="Nakamura M."/>
            <person name="Meguro A."/>
            <person name="Negishi M."/>
            <person name="Ohta I."/>
            <person name="Ohta T."/>
            <person name="Okamoto M."/>
            <person name="Ono N."/>
            <person name="Saji S."/>
            <person name="Sakaguchi M."/>
            <person name="Sakai K."/>
            <person name="Shibata M."/>
            <person name="Shimokawa T."/>
            <person name="Song J."/>
            <person name="Takazaki Y."/>
            <person name="Terasawa K."/>
            <person name="Tsugane M."/>
            <person name="Tsuji K."/>
            <person name="Ueda S."/>
            <person name="Waki K."/>
            <person name="Yamagata H."/>
            <person name="Yamamoto M."/>
            <person name="Yamamoto S."/>
            <person name="Yamane H."/>
            <person name="Yoshiki S."/>
            <person name="Yoshihara R."/>
            <person name="Yukawa K."/>
            <person name="Zhong H."/>
            <person name="Yano M."/>
            <person name="Yuan Q."/>
            <person name="Ouyang S."/>
            <person name="Liu J."/>
            <person name="Jones K.M."/>
            <person name="Gansberger K."/>
            <person name="Moffat K."/>
            <person name="Hill J."/>
            <person name="Bera J."/>
            <person name="Fadrosh D."/>
            <person name="Jin S."/>
            <person name="Johri S."/>
            <person name="Kim M."/>
            <person name="Overton L."/>
            <person name="Reardon M."/>
            <person name="Tsitrin T."/>
            <person name="Vuong H."/>
            <person name="Weaver B."/>
            <person name="Ciecko A."/>
            <person name="Tallon L."/>
            <person name="Jackson J."/>
            <person name="Pai G."/>
            <person name="Aken S.V."/>
            <person name="Utterback T."/>
            <person name="Reidmuller S."/>
            <person name="Feldblyum T."/>
            <person name="Hsiao J."/>
            <person name="Zismann V."/>
            <person name="Iobst S."/>
            <person name="de Vazeille A.R."/>
            <person name="Buell C.R."/>
            <person name="Ying K."/>
            <person name="Li Y."/>
            <person name="Lu T."/>
            <person name="Huang Y."/>
            <person name="Zhao Q."/>
            <person name="Feng Q."/>
            <person name="Zhang L."/>
            <person name="Zhu J."/>
            <person name="Weng Q."/>
            <person name="Mu J."/>
            <person name="Lu Y."/>
            <person name="Fan D."/>
            <person name="Liu Y."/>
            <person name="Guan J."/>
            <person name="Zhang Y."/>
            <person name="Yu S."/>
            <person name="Liu X."/>
            <person name="Zhang Y."/>
            <person name="Hong G."/>
            <person name="Han B."/>
            <person name="Choisne N."/>
            <person name="Demange N."/>
            <person name="Orjeda G."/>
            <person name="Samain S."/>
            <person name="Cattolico L."/>
            <person name="Pelletier E."/>
            <person name="Couloux A."/>
            <person name="Segurens B."/>
            <person name="Wincker P."/>
            <person name="D'Hont A."/>
            <person name="Scarpelli C."/>
            <person name="Weissenbach J."/>
            <person name="Salanoubat M."/>
            <person name="Quetier F."/>
            <person name="Yu Y."/>
            <person name="Kim H.R."/>
            <person name="Rambo T."/>
            <person name="Currie J."/>
            <person name="Collura K."/>
            <person name="Luo M."/>
            <person name="Yang T."/>
            <person name="Ammiraju J.S.S."/>
            <person name="Engler F."/>
            <person name="Soderlund C."/>
            <person name="Wing R.A."/>
            <person name="Palmer L.E."/>
            <person name="de la Bastide M."/>
            <person name="Spiegel L."/>
            <person name="Nascimento L."/>
            <person name="Zutavern T."/>
            <person name="O'Shaughnessy A."/>
            <person name="Dike S."/>
            <person name="Dedhia N."/>
            <person name="Preston R."/>
            <person name="Balija V."/>
            <person name="McCombie W.R."/>
            <person name="Chow T."/>
            <person name="Chen H."/>
            <person name="Chung M."/>
            <person name="Chen C."/>
            <person name="Shaw J."/>
            <person name="Wu H."/>
            <person name="Hsiao K."/>
            <person name="Chao Y."/>
            <person name="Chu M."/>
            <person name="Cheng C."/>
            <person name="Hour A."/>
            <person name="Lee P."/>
            <person name="Lin S."/>
            <person name="Lin Y."/>
            <person name="Liou J."/>
            <person name="Liu S."/>
            <person name="Hsing Y."/>
            <person name="Raghuvanshi S."/>
            <person name="Mohanty A."/>
            <person name="Bharti A.K."/>
            <person name="Gaur A."/>
            <person name="Gupta V."/>
            <person name="Kumar D."/>
            <person name="Ravi V."/>
            <person name="Vij S."/>
            <person name="Kapur A."/>
            <person name="Khurana P."/>
            <person name="Khurana P."/>
            <person name="Khurana J.P."/>
            <person name="Tyagi A.K."/>
            <person name="Gaikwad K."/>
            <person name="Singh A."/>
            <person name="Dalal V."/>
            <person name="Srivastava S."/>
            <person name="Dixit A."/>
            <person name="Pal A.K."/>
            <person name="Ghazi I.A."/>
            <person name="Yadav M."/>
            <person name="Pandit A."/>
            <person name="Bhargava A."/>
            <person name="Sureshbabu K."/>
            <person name="Batra K."/>
            <person name="Sharma T.R."/>
            <person name="Mohapatra T."/>
            <person name="Singh N.K."/>
            <person name="Messing J."/>
            <person name="Nelson A.B."/>
            <person name="Fuks G."/>
            <person name="Kavchok S."/>
            <person name="Keizer G."/>
            <person name="Linton E."/>
            <person name="Llaca V."/>
            <person name="Song R."/>
            <person name="Tanyolac B."/>
            <person name="Young S."/>
            <person name="Ho-Il K."/>
            <person name="Hahn J.H."/>
            <person name="Sangsakoo G."/>
            <person name="Vanavichit A."/>
            <person name="de Mattos Luiz.A.T."/>
            <person name="Zimmer P.D."/>
            <person name="Malone G."/>
            <person name="Dellagostin O."/>
            <person name="de Oliveira A.C."/>
            <person name="Bevan M."/>
            <person name="Bancroft I."/>
            <person name="Minx P."/>
            <person name="Cordum H."/>
            <person name="Wilson R."/>
            <person name="Cheng Z."/>
            <person name="Jin W."/>
            <person name="Jiang J."/>
            <person name="Leong S.A."/>
            <person name="Iwama H."/>
            <person name="Gojobori T."/>
            <person name="Itoh T."/>
            <person name="Niimura Y."/>
            <person name="Fujii Y."/>
            <person name="Habara T."/>
            <person name="Sakai H."/>
            <person name="Sato Y."/>
            <person name="Wilson G."/>
            <person name="Kumar K."/>
            <person name="McCouch S."/>
            <person name="Juretic N."/>
            <person name="Hoen D."/>
            <person name="Wright S."/>
            <person name="Bruskiewich R."/>
            <person name="Bureau T."/>
            <person name="Miyao A."/>
            <person name="Hirochika H."/>
            <person name="Nishikawa T."/>
            <person name="Kadowaki K."/>
            <person name="Sugiura M."/>
            <person name="Burr B."/>
            <person name="Sasaki T."/>
        </authorList>
    </citation>
    <scope>NUCLEOTIDE SEQUENCE [LARGE SCALE GENOMIC DNA]</scope>
    <source>
        <strain evidence="3">cv. Nipponbare</strain>
    </source>
</reference>
<reference evidence="3" key="2">
    <citation type="journal article" date="2008" name="Nucleic Acids Res.">
        <title>The rice annotation project database (RAP-DB): 2008 update.</title>
        <authorList>
            <consortium name="The rice annotation project (RAP)"/>
        </authorList>
    </citation>
    <scope>GENOME REANNOTATION</scope>
    <source>
        <strain evidence="3">cv. Nipponbare</strain>
    </source>
</reference>
<sequence length="124" mass="13483">MAGRALVPGAVRHHSCVRSAVCRPHPWRCSERLVAVAWNEMRSGRRRRACATTEARVTGATKSRKTKDEAAPLSLSPMRVRSYGPSGRHHAYGPSGHYRAVPAQARPTGRAVPCRAVPPVVLVV</sequence>
<name>Q94LE4_ORYSJ</name>
<accession>Q94LE4</accession>
<gene>
    <name evidence="2" type="ORF">OSJNBa0015K03.13</name>
</gene>
<organism evidence="2 3">
    <name type="scientific">Oryza sativa subsp. japonica</name>
    <name type="common">Rice</name>
    <dbReference type="NCBI Taxonomy" id="39947"/>
    <lineage>
        <taxon>Eukaryota</taxon>
        <taxon>Viridiplantae</taxon>
        <taxon>Streptophyta</taxon>
        <taxon>Embryophyta</taxon>
        <taxon>Tracheophyta</taxon>
        <taxon>Spermatophyta</taxon>
        <taxon>Magnoliopsida</taxon>
        <taxon>Liliopsida</taxon>
        <taxon>Poales</taxon>
        <taxon>Poaceae</taxon>
        <taxon>BOP clade</taxon>
        <taxon>Oryzoideae</taxon>
        <taxon>Oryzeae</taxon>
        <taxon>Oryzinae</taxon>
        <taxon>Oryza</taxon>
        <taxon>Oryza sativa</taxon>
    </lineage>
</organism>
<dbReference type="EMBL" id="AC084295">
    <property type="protein sequence ID" value="AAK55477.1"/>
    <property type="molecule type" value="Genomic_DNA"/>
</dbReference>
<dbReference type="AlphaFoldDB" id="Q94LE4"/>
<proteinExistence type="predicted"/>
<evidence type="ECO:0000256" key="1">
    <source>
        <dbReference type="SAM" id="MobiDB-lite"/>
    </source>
</evidence>
<dbReference type="Proteomes" id="UP000000763">
    <property type="component" value="Chromosome 3"/>
</dbReference>
<evidence type="ECO:0000313" key="2">
    <source>
        <dbReference type="EMBL" id="AAK55477.1"/>
    </source>
</evidence>
<protein>
    <submittedName>
        <fullName evidence="2">Uncharacterized protein</fullName>
    </submittedName>
</protein>
<feature type="region of interest" description="Disordered" evidence="1">
    <location>
        <begin position="52"/>
        <end position="101"/>
    </location>
</feature>
<evidence type="ECO:0000313" key="3">
    <source>
        <dbReference type="Proteomes" id="UP000000763"/>
    </source>
</evidence>